<dbReference type="InterPro" id="IPR013783">
    <property type="entry name" value="Ig-like_fold"/>
</dbReference>
<feature type="domain" description="Ig-like" evidence="4">
    <location>
        <begin position="55"/>
        <end position="139"/>
    </location>
</feature>
<organism evidence="6 7">
    <name type="scientific">Limulus polyphemus</name>
    <name type="common">Atlantic horseshoe crab</name>
    <dbReference type="NCBI Taxonomy" id="6850"/>
    <lineage>
        <taxon>Eukaryota</taxon>
        <taxon>Metazoa</taxon>
        <taxon>Ecdysozoa</taxon>
        <taxon>Arthropoda</taxon>
        <taxon>Chelicerata</taxon>
        <taxon>Merostomata</taxon>
        <taxon>Xiphosura</taxon>
        <taxon>Limulidae</taxon>
        <taxon>Limulus</taxon>
    </lineage>
</organism>
<evidence type="ECO:0000313" key="7">
    <source>
        <dbReference type="RefSeq" id="XP_022236192.1"/>
    </source>
</evidence>
<feature type="region of interest" description="Disordered" evidence="3">
    <location>
        <begin position="233"/>
        <end position="275"/>
    </location>
</feature>
<dbReference type="Proteomes" id="UP000694941">
    <property type="component" value="Unplaced"/>
</dbReference>
<dbReference type="PROSITE" id="PS50853">
    <property type="entry name" value="FN3"/>
    <property type="match status" value="1"/>
</dbReference>
<feature type="non-terminal residue" evidence="7">
    <location>
        <position position="1"/>
    </location>
</feature>
<proteinExistence type="predicted"/>
<dbReference type="SUPFAM" id="SSF49265">
    <property type="entry name" value="Fibronectin type III"/>
    <property type="match status" value="1"/>
</dbReference>
<dbReference type="PANTHER" id="PTHR44170:SF54">
    <property type="entry name" value="FI24025P1"/>
    <property type="match status" value="1"/>
</dbReference>
<dbReference type="InterPro" id="IPR036116">
    <property type="entry name" value="FN3_sf"/>
</dbReference>
<evidence type="ECO:0000313" key="6">
    <source>
        <dbReference type="Proteomes" id="UP000694941"/>
    </source>
</evidence>
<dbReference type="InterPro" id="IPR007110">
    <property type="entry name" value="Ig-like_dom"/>
</dbReference>
<evidence type="ECO:0000259" key="5">
    <source>
        <dbReference type="PROSITE" id="PS50853"/>
    </source>
</evidence>
<dbReference type="SMART" id="SM00409">
    <property type="entry name" value="IG"/>
    <property type="match status" value="2"/>
</dbReference>
<dbReference type="PROSITE" id="PS50835">
    <property type="entry name" value="IG_LIKE"/>
    <property type="match status" value="2"/>
</dbReference>
<reference evidence="7" key="1">
    <citation type="submission" date="2025-08" db="UniProtKB">
        <authorList>
            <consortium name="RefSeq"/>
        </authorList>
    </citation>
    <scope>IDENTIFICATION</scope>
    <source>
        <tissue evidence="7">Muscle</tissue>
    </source>
</reference>
<dbReference type="Pfam" id="PF00041">
    <property type="entry name" value="fn3"/>
    <property type="match status" value="1"/>
</dbReference>
<dbReference type="RefSeq" id="XP_022236192.1">
    <property type="nucleotide sequence ID" value="XM_022380484.1"/>
</dbReference>
<dbReference type="InterPro" id="IPR036179">
    <property type="entry name" value="Ig-like_dom_sf"/>
</dbReference>
<dbReference type="InterPro" id="IPR003599">
    <property type="entry name" value="Ig_sub"/>
</dbReference>
<evidence type="ECO:0000256" key="3">
    <source>
        <dbReference type="SAM" id="MobiDB-lite"/>
    </source>
</evidence>
<dbReference type="Pfam" id="PF13927">
    <property type="entry name" value="Ig_3"/>
    <property type="match status" value="2"/>
</dbReference>
<keyword evidence="2" id="KW-1015">Disulfide bond</keyword>
<dbReference type="Gene3D" id="2.60.40.10">
    <property type="entry name" value="Immunoglobulins"/>
    <property type="match status" value="4"/>
</dbReference>
<evidence type="ECO:0000259" key="4">
    <source>
        <dbReference type="PROSITE" id="PS50835"/>
    </source>
</evidence>
<accession>A0ABM1RXT7</accession>
<feature type="domain" description="Fibronectin type-III" evidence="5">
    <location>
        <begin position="282"/>
        <end position="346"/>
    </location>
</feature>
<protein>
    <submittedName>
        <fullName evidence="7">Interference hedgehog-like</fullName>
    </submittedName>
</protein>
<dbReference type="SUPFAM" id="SSF48726">
    <property type="entry name" value="Immunoglobulin"/>
    <property type="match status" value="3"/>
</dbReference>
<feature type="domain" description="Ig-like" evidence="4">
    <location>
        <begin position="144"/>
        <end position="225"/>
    </location>
</feature>
<sequence>RYRLMSSGDLHVLDVSLSDSGVYQCVAHNPFVGEMVKANHKVILEVQNTTNVSSPVLSAFPEPTTSVVLGSNVTLECVAHGFPPPQITWTKKNGHLPYHRNYQDTGNLLLFGVLEQDRGTYTCSANNSAGFVRAETALEVEEVPQIVKGPQNGYVQEGGDVKLDCEARGSLPLSFTWIHNGRVVSEIRHTTSNESSLVLSNIVRKQAGIYQCFASNKLDTTYAVSEVKVLPKEGASSSSETSNAKEIKLEKFIPDHRGNGERNETKKNDAKQSTGVAVKLVPPSKPDVTQLSEKSVLVRWKVPKNSGLSILFFKVQYKPAGNPWITVDNEIGPNVWSYTVSKLKTG</sequence>
<feature type="compositionally biased region" description="Basic and acidic residues" evidence="3">
    <location>
        <begin position="243"/>
        <end position="270"/>
    </location>
</feature>
<dbReference type="GeneID" id="111083792"/>
<dbReference type="InterPro" id="IPR003961">
    <property type="entry name" value="FN3_dom"/>
</dbReference>
<dbReference type="SMART" id="SM00408">
    <property type="entry name" value="IGc2"/>
    <property type="match status" value="2"/>
</dbReference>
<gene>
    <name evidence="7" type="primary">LOC111083792</name>
</gene>
<dbReference type="InterPro" id="IPR003598">
    <property type="entry name" value="Ig_sub2"/>
</dbReference>
<evidence type="ECO:0000256" key="2">
    <source>
        <dbReference type="ARBA" id="ARBA00023157"/>
    </source>
</evidence>
<keyword evidence="1" id="KW-0677">Repeat</keyword>
<evidence type="ECO:0000256" key="1">
    <source>
        <dbReference type="ARBA" id="ARBA00022737"/>
    </source>
</evidence>
<keyword evidence="6" id="KW-1185">Reference proteome</keyword>
<name>A0ABM1RXT7_LIMPO</name>
<dbReference type="CDD" id="cd00096">
    <property type="entry name" value="Ig"/>
    <property type="match status" value="1"/>
</dbReference>
<dbReference type="PANTHER" id="PTHR44170">
    <property type="entry name" value="PROTEIN SIDEKICK"/>
    <property type="match status" value="1"/>
</dbReference>
<dbReference type="CDD" id="cd00063">
    <property type="entry name" value="FN3"/>
    <property type="match status" value="1"/>
</dbReference>